<keyword evidence="2" id="KW-1185">Reference proteome</keyword>
<dbReference type="Pfam" id="PF14223">
    <property type="entry name" value="Retrotran_gag_2"/>
    <property type="match status" value="1"/>
</dbReference>
<sequence>MCLLIMKKSIDIVIRGAILDSDNAKTYLETMEEYYKGTSKVHAGNLILILLTSMYDGKGSIRKHLMMMNDIANKLKALEMPIGETFLFHFIMTSLPASFEYFKVSYNAQKDKWKISELNEMCVQEEERQKLDKPKVAYLMTANANKRKGKFPQREYPKVQKKDASVSFSSNNSKVKLHCKFCRKNGHTQKDCKAFKE</sequence>
<dbReference type="Proteomes" id="UP001408789">
    <property type="component" value="Unassembled WGS sequence"/>
</dbReference>
<name>A0AAP0CM33_9ASTR</name>
<evidence type="ECO:0008006" key="3">
    <source>
        <dbReference type="Google" id="ProtNLM"/>
    </source>
</evidence>
<gene>
    <name evidence="1" type="ORF">SSX86_023872</name>
</gene>
<evidence type="ECO:0000313" key="2">
    <source>
        <dbReference type="Proteomes" id="UP001408789"/>
    </source>
</evidence>
<dbReference type="PANTHER" id="PTHR35317:SF23">
    <property type="entry name" value="OS04G0629600 PROTEIN"/>
    <property type="match status" value="1"/>
</dbReference>
<reference evidence="1 2" key="1">
    <citation type="submission" date="2024-04" db="EMBL/GenBank/DDBJ databases">
        <title>The reference genome of an endangered Asteraceae, Deinandra increscens subsp. villosa, native to the Central Coast of California.</title>
        <authorList>
            <person name="Guilliams M."/>
            <person name="Hasenstab-Lehman K."/>
            <person name="Meyer R."/>
            <person name="Mcevoy S."/>
        </authorList>
    </citation>
    <scope>NUCLEOTIDE SEQUENCE [LARGE SCALE GENOMIC DNA]</scope>
    <source>
        <tissue evidence="1">Leaf</tissue>
    </source>
</reference>
<protein>
    <recommendedName>
        <fullName evidence="3">CCHC-type domain-containing protein</fullName>
    </recommendedName>
</protein>
<dbReference type="AlphaFoldDB" id="A0AAP0CM33"/>
<proteinExistence type="predicted"/>
<dbReference type="PANTHER" id="PTHR35317">
    <property type="entry name" value="OS04G0629600 PROTEIN"/>
    <property type="match status" value="1"/>
</dbReference>
<dbReference type="EMBL" id="JBCNJP010000024">
    <property type="protein sequence ID" value="KAK9056510.1"/>
    <property type="molecule type" value="Genomic_DNA"/>
</dbReference>
<comment type="caution">
    <text evidence="1">The sequence shown here is derived from an EMBL/GenBank/DDBJ whole genome shotgun (WGS) entry which is preliminary data.</text>
</comment>
<organism evidence="1 2">
    <name type="scientific">Deinandra increscens subsp. villosa</name>
    <dbReference type="NCBI Taxonomy" id="3103831"/>
    <lineage>
        <taxon>Eukaryota</taxon>
        <taxon>Viridiplantae</taxon>
        <taxon>Streptophyta</taxon>
        <taxon>Embryophyta</taxon>
        <taxon>Tracheophyta</taxon>
        <taxon>Spermatophyta</taxon>
        <taxon>Magnoliopsida</taxon>
        <taxon>eudicotyledons</taxon>
        <taxon>Gunneridae</taxon>
        <taxon>Pentapetalae</taxon>
        <taxon>asterids</taxon>
        <taxon>campanulids</taxon>
        <taxon>Asterales</taxon>
        <taxon>Asteraceae</taxon>
        <taxon>Asteroideae</taxon>
        <taxon>Heliantheae alliance</taxon>
        <taxon>Madieae</taxon>
        <taxon>Madiinae</taxon>
        <taxon>Deinandra</taxon>
    </lineage>
</organism>
<evidence type="ECO:0000313" key="1">
    <source>
        <dbReference type="EMBL" id="KAK9056510.1"/>
    </source>
</evidence>
<accession>A0AAP0CM33</accession>